<dbReference type="InterPro" id="IPR001638">
    <property type="entry name" value="Solute-binding_3/MltF_N"/>
</dbReference>
<dbReference type="RefSeq" id="WP_237966203.1">
    <property type="nucleotide sequence ID" value="NZ_JAKNHQ010000001.1"/>
</dbReference>
<organism evidence="7 8">
    <name type="scientific">Anaeromassilibacillus senegalensis</name>
    <dbReference type="NCBI Taxonomy" id="1673717"/>
    <lineage>
        <taxon>Bacteria</taxon>
        <taxon>Bacillati</taxon>
        <taxon>Bacillota</taxon>
        <taxon>Clostridia</taxon>
        <taxon>Eubacteriales</taxon>
        <taxon>Acutalibacteraceae</taxon>
        <taxon>Anaeromassilibacillus</taxon>
    </lineage>
</organism>
<evidence type="ECO:0000313" key="7">
    <source>
        <dbReference type="EMBL" id="MCG4609361.1"/>
    </source>
</evidence>
<dbReference type="PANTHER" id="PTHR35936:SF34">
    <property type="entry name" value="ABC TRANSPORTER EXTRACELLULAR-BINDING PROTEIN YCKB-RELATED"/>
    <property type="match status" value="1"/>
</dbReference>
<dbReference type="SMART" id="SM00062">
    <property type="entry name" value="PBPb"/>
    <property type="match status" value="1"/>
</dbReference>
<dbReference type="PROSITE" id="PS51257">
    <property type="entry name" value="PROKAR_LIPOPROTEIN"/>
    <property type="match status" value="1"/>
</dbReference>
<dbReference type="EMBL" id="JAKNHQ010000001">
    <property type="protein sequence ID" value="MCG4609361.1"/>
    <property type="molecule type" value="Genomic_DNA"/>
</dbReference>
<keyword evidence="3 5" id="KW-0732">Signal</keyword>
<reference evidence="7 8" key="1">
    <citation type="submission" date="2022-01" db="EMBL/GenBank/DDBJ databases">
        <title>Collection of gut derived symbiotic bacterial strains cultured from healthy donors.</title>
        <authorList>
            <person name="Lin H."/>
            <person name="Kohout C."/>
            <person name="Waligurski E."/>
            <person name="Pamer E.G."/>
        </authorList>
    </citation>
    <scope>NUCLEOTIDE SEQUENCE [LARGE SCALE GENOMIC DNA]</scope>
    <source>
        <strain evidence="7 8">DFI.7.58</strain>
    </source>
</reference>
<name>A0ABS9MF34_9FIRM</name>
<dbReference type="PANTHER" id="PTHR35936">
    <property type="entry name" value="MEMBRANE-BOUND LYTIC MUREIN TRANSGLYCOSYLASE F"/>
    <property type="match status" value="1"/>
</dbReference>
<dbReference type="Pfam" id="PF00497">
    <property type="entry name" value="SBP_bac_3"/>
    <property type="match status" value="1"/>
</dbReference>
<dbReference type="PROSITE" id="PS01039">
    <property type="entry name" value="SBP_BACTERIAL_3"/>
    <property type="match status" value="1"/>
</dbReference>
<feature type="domain" description="Solute-binding protein family 3/N-terminal" evidence="6">
    <location>
        <begin position="61"/>
        <end position="291"/>
    </location>
</feature>
<feature type="chain" id="PRO_5045247805" evidence="5">
    <location>
        <begin position="24"/>
        <end position="299"/>
    </location>
</feature>
<accession>A0ABS9MF34</accession>
<evidence type="ECO:0000256" key="5">
    <source>
        <dbReference type="SAM" id="SignalP"/>
    </source>
</evidence>
<evidence type="ECO:0000259" key="6">
    <source>
        <dbReference type="SMART" id="SM00062"/>
    </source>
</evidence>
<dbReference type="Proteomes" id="UP001298681">
    <property type="component" value="Unassembled WGS sequence"/>
</dbReference>
<dbReference type="SUPFAM" id="SSF53850">
    <property type="entry name" value="Periplasmic binding protein-like II"/>
    <property type="match status" value="1"/>
</dbReference>
<dbReference type="CDD" id="cd00996">
    <property type="entry name" value="PBP2_AatB_like"/>
    <property type="match status" value="1"/>
</dbReference>
<dbReference type="InterPro" id="IPR018313">
    <property type="entry name" value="SBP_3_CS"/>
</dbReference>
<comment type="caution">
    <text evidence="7">The sequence shown here is derived from an EMBL/GenBank/DDBJ whole genome shotgun (WGS) entry which is preliminary data.</text>
</comment>
<sequence length="299" mass="32005">MKKLWGIFLAALMVIGCVGCGNGATGNGDDAAGLATNGDMASETGGEAADESWTKVESAGQLILGLDDAFPPMGFVDTQTGELVGFDIDVATEVCSRLGIELVTQPIDWDSKSAELSNGNVDCLWNGFSETPERAEEFNLSIPYMKNDQIILVKSDSTYQGLNDLAGKIVGVQADSSAEVALNENPDFKDTLQEVVQIDDYSKAVMEIQNGTIDAIAIDEVVARYYLQNNPGAYTILQDENGDDASLAEENYVIGFRKGDDALKEKVEGALKEMSADGTLAEISNKWFGEDVTTIPAEE</sequence>
<evidence type="ECO:0000256" key="3">
    <source>
        <dbReference type="ARBA" id="ARBA00022729"/>
    </source>
</evidence>
<evidence type="ECO:0000256" key="1">
    <source>
        <dbReference type="ARBA" id="ARBA00004196"/>
    </source>
</evidence>
<keyword evidence="8" id="KW-1185">Reference proteome</keyword>
<evidence type="ECO:0000256" key="4">
    <source>
        <dbReference type="RuleBase" id="RU003744"/>
    </source>
</evidence>
<evidence type="ECO:0000313" key="8">
    <source>
        <dbReference type="Proteomes" id="UP001298681"/>
    </source>
</evidence>
<proteinExistence type="inferred from homology"/>
<dbReference type="Gene3D" id="3.40.190.10">
    <property type="entry name" value="Periplasmic binding protein-like II"/>
    <property type="match status" value="2"/>
</dbReference>
<evidence type="ECO:0000256" key="2">
    <source>
        <dbReference type="ARBA" id="ARBA00010333"/>
    </source>
</evidence>
<gene>
    <name evidence="7" type="ORF">L0P57_00165</name>
</gene>
<comment type="similarity">
    <text evidence="2 4">Belongs to the bacterial solute-binding protein 3 family.</text>
</comment>
<comment type="subcellular location">
    <subcellularLocation>
        <location evidence="1">Cell envelope</location>
    </subcellularLocation>
</comment>
<protein>
    <submittedName>
        <fullName evidence="7">Amino acid ABC transporter substrate-binding protein</fullName>
    </submittedName>
</protein>
<feature type="signal peptide" evidence="5">
    <location>
        <begin position="1"/>
        <end position="23"/>
    </location>
</feature>